<evidence type="ECO:0000256" key="2">
    <source>
        <dbReference type="ARBA" id="ARBA00001936"/>
    </source>
</evidence>
<evidence type="ECO:0000256" key="6">
    <source>
        <dbReference type="ARBA" id="ARBA00009999"/>
    </source>
</evidence>
<evidence type="ECO:0000256" key="13">
    <source>
        <dbReference type="SAM" id="MobiDB-lite"/>
    </source>
</evidence>
<evidence type="ECO:0000256" key="10">
    <source>
        <dbReference type="ARBA" id="ARBA00022801"/>
    </source>
</evidence>
<evidence type="ECO:0000259" key="14">
    <source>
        <dbReference type="PROSITE" id="PS50003"/>
    </source>
</evidence>
<keyword evidence="10" id="KW-0378">Hydrolase</keyword>
<gene>
    <name evidence="16" type="ORF">DERYTH_LOCUS509</name>
</gene>
<feature type="compositionally biased region" description="Polar residues" evidence="13">
    <location>
        <begin position="701"/>
        <end position="717"/>
    </location>
</feature>
<accession>A0A9N8YUV7</accession>
<dbReference type="Pfam" id="PF00169">
    <property type="entry name" value="PH"/>
    <property type="match status" value="1"/>
</dbReference>
<comment type="cofactor">
    <cofactor evidence="2">
        <name>Mn(2+)</name>
        <dbReference type="ChEBI" id="CHEBI:29035"/>
    </cofactor>
</comment>
<evidence type="ECO:0000256" key="1">
    <source>
        <dbReference type="ARBA" id="ARBA00001638"/>
    </source>
</evidence>
<dbReference type="PRINTS" id="PR00405">
    <property type="entry name" value="REVINTRACTNG"/>
</dbReference>
<dbReference type="Gene3D" id="1.10.220.150">
    <property type="entry name" value="Arf GTPase activating protein"/>
    <property type="match status" value="1"/>
</dbReference>
<evidence type="ECO:0000256" key="5">
    <source>
        <dbReference type="ARBA" id="ARBA00004074"/>
    </source>
</evidence>
<keyword evidence="11" id="KW-0460">Magnesium</keyword>
<dbReference type="EMBL" id="CAJVPY010000115">
    <property type="protein sequence ID" value="CAG8450917.1"/>
    <property type="molecule type" value="Genomic_DNA"/>
</dbReference>
<feature type="domain" description="Arf-GAP" evidence="15">
    <location>
        <begin position="378"/>
        <end position="498"/>
    </location>
</feature>
<dbReference type="InterPro" id="IPR039356">
    <property type="entry name" value="YfbR/HDDC2"/>
</dbReference>
<comment type="catalytic activity">
    <reaction evidence="1">
        <text>a 2'-deoxyribonucleoside 5'-phosphate + H2O = a 2'-deoxyribonucleoside + phosphate</text>
        <dbReference type="Rhea" id="RHEA:36167"/>
        <dbReference type="ChEBI" id="CHEBI:15377"/>
        <dbReference type="ChEBI" id="CHEBI:18274"/>
        <dbReference type="ChEBI" id="CHEBI:43474"/>
        <dbReference type="ChEBI" id="CHEBI:65317"/>
        <dbReference type="EC" id="3.1.3.89"/>
    </reaction>
</comment>
<sequence length="922" mass="104082">MQNTPEETKSGWLTKLGGNALRKTWKRRWFELRGNFLYYYRQKNDKKPSGVINLSTYNSISQDSTITKKSPNCIRIEKVIRESDLTYCGKSNNNSCPFADTETEMQEWINILEKHLSGRNIVDIVLDRLELSGIHHRQASYGSLSSFYSKNSSSFCSSGGSTSGSALSSRRPSLESLSLDTPSLNSRKRLGQPILRKPASSSALFDRKRNNGHLRNLSLNISKDQIKGNSLNAPLIMVHRDSKVTSSPDEKTKRTGWICHDIKNPESISDHMHRMSILSLLVKDSSLDRNKCVKMAVVHDLAEALVGDITPFEGISKEEKNPMRQMCINLLENSPQSQEIFALWQEYEDNSTNEAKFVKDIDKFEMIIQAYEYELSENKDLEQFFEITKGKFNHPEVKCWVEELYSKRKGPTYVNLLNDTFICVKCSGLHRELNHRVKSITASVFTPAEIESLKNSGNSKAKQIWLAKYKQSDFPEPDADDIDAIRSFMRVKYIQKRWLDESLLQIQPWKNPNNENLTNKGTFLINLNHRSSNFSDNSSNSSSLSRHSSLADVRSTTTSERRQSSISDISSDYSINISPLKSAPENNSNNFSNDSNILALPKPNVNPFNINLSNQIPSNTNSEFNTFGQQGQPITYSNQSQQPQQFQNARKPDLFTDIFENGQFTSKNLLNMNNTQRTVNASKPLNPFDHVHQGSLNSISNISSTKMAPQPPKQVSSPDPYEVFRTLNLNDSDMSLTSSRPSTTSSPAYSLSPSYHSSPVSQVSQAKHSASNINDIFGDLTPSTITSTEKFHNLSSQNLNNDIFTVNQQKSLSQPDFFTSQFSHFSSNDDFNDFSKFVQKPSRSEKFNNSSSGIFSTNISSPNLTSPQKDFTRNNMLHSMDPFNLNSFSHVPTTSSQSAKGLGHEKKISFDSAFNDLDPLKW</sequence>
<dbReference type="Gene3D" id="1.10.3210.10">
    <property type="entry name" value="Hypothetical protein af1432"/>
    <property type="match status" value="1"/>
</dbReference>
<comment type="subunit">
    <text evidence="7">Homodimer.</text>
</comment>
<feature type="domain" description="PH" evidence="14">
    <location>
        <begin position="6"/>
        <end position="117"/>
    </location>
</feature>
<dbReference type="InterPro" id="IPR011993">
    <property type="entry name" value="PH-like_dom_sf"/>
</dbReference>
<proteinExistence type="inferred from homology"/>
<dbReference type="Proteomes" id="UP000789405">
    <property type="component" value="Unassembled WGS sequence"/>
</dbReference>
<dbReference type="InterPro" id="IPR037278">
    <property type="entry name" value="ARFGAP/RecO"/>
</dbReference>
<comment type="cofactor">
    <cofactor evidence="4">
        <name>Mg(2+)</name>
        <dbReference type="ChEBI" id="CHEBI:18420"/>
    </cofactor>
</comment>
<dbReference type="GO" id="GO:0009159">
    <property type="term" value="P:deoxyribonucleoside monophosphate catabolic process"/>
    <property type="evidence" value="ECO:0007669"/>
    <property type="project" value="UniProtKB-ARBA"/>
</dbReference>
<dbReference type="CDD" id="cd08838">
    <property type="entry name" value="ArfGap_AGFG"/>
    <property type="match status" value="1"/>
</dbReference>
<comment type="function">
    <text evidence="5">Catalyzes the dephosphorylation of the nucleoside 5'-monophosphates deoxyadenosine monophosphate (dAMP), deoxycytidine monophosphate (dCMP), deoxyguanosine monophosphate (dGMP) and deoxythymidine monophosphate (dTMP).</text>
</comment>
<keyword evidence="12" id="KW-0863">Zinc-finger</keyword>
<evidence type="ECO:0000256" key="8">
    <source>
        <dbReference type="ARBA" id="ARBA00012964"/>
    </source>
</evidence>
<keyword evidence="12" id="KW-0862">Zinc</keyword>
<evidence type="ECO:0000256" key="12">
    <source>
        <dbReference type="PROSITE-ProRule" id="PRU00288"/>
    </source>
</evidence>
<evidence type="ECO:0000256" key="9">
    <source>
        <dbReference type="ARBA" id="ARBA00022723"/>
    </source>
</evidence>
<dbReference type="PANTHER" id="PTHR11845:SF13">
    <property type="entry name" value="5'-DEOXYNUCLEOTIDASE HDDC2"/>
    <property type="match status" value="1"/>
</dbReference>
<feature type="region of interest" description="Disordered" evidence="13">
    <location>
        <begin position="161"/>
        <end position="192"/>
    </location>
</feature>
<reference evidence="16" key="1">
    <citation type="submission" date="2021-06" db="EMBL/GenBank/DDBJ databases">
        <authorList>
            <person name="Kallberg Y."/>
            <person name="Tangrot J."/>
            <person name="Rosling A."/>
        </authorList>
    </citation>
    <scope>NUCLEOTIDE SEQUENCE</scope>
    <source>
        <strain evidence="16">MA453B</strain>
    </source>
</reference>
<evidence type="ECO:0000313" key="17">
    <source>
        <dbReference type="Proteomes" id="UP000789405"/>
    </source>
</evidence>
<evidence type="ECO:0000256" key="3">
    <source>
        <dbReference type="ARBA" id="ARBA00001941"/>
    </source>
</evidence>
<keyword evidence="9" id="KW-0479">Metal-binding</keyword>
<protein>
    <recommendedName>
        <fullName evidence="8">5'-deoxynucleotidase</fullName>
        <ecNumber evidence="8">3.1.3.89</ecNumber>
    </recommendedName>
</protein>
<dbReference type="FunFam" id="1.10.3210.10:FF:000011">
    <property type="entry name" value="HD domain-containing protein 2"/>
    <property type="match status" value="1"/>
</dbReference>
<evidence type="ECO:0000256" key="11">
    <source>
        <dbReference type="ARBA" id="ARBA00022842"/>
    </source>
</evidence>
<name>A0A9N8YUV7_9GLOM</name>
<dbReference type="SMART" id="SM00105">
    <property type="entry name" value="ArfGap"/>
    <property type="match status" value="1"/>
</dbReference>
<feature type="compositionally biased region" description="Low complexity" evidence="13">
    <location>
        <begin position="735"/>
        <end position="765"/>
    </location>
</feature>
<dbReference type="SUPFAM" id="SSF109604">
    <property type="entry name" value="HD-domain/PDEase-like"/>
    <property type="match status" value="1"/>
</dbReference>
<dbReference type="SMART" id="SM00233">
    <property type="entry name" value="PH"/>
    <property type="match status" value="1"/>
</dbReference>
<evidence type="ECO:0000256" key="4">
    <source>
        <dbReference type="ARBA" id="ARBA00001946"/>
    </source>
</evidence>
<dbReference type="InterPro" id="IPR001164">
    <property type="entry name" value="ArfGAP_dom"/>
</dbReference>
<feature type="region of interest" description="Disordered" evidence="13">
    <location>
        <begin position="732"/>
        <end position="767"/>
    </location>
</feature>
<dbReference type="OrthoDB" id="10254258at2759"/>
<feature type="region of interest" description="Disordered" evidence="13">
    <location>
        <begin position="533"/>
        <end position="567"/>
    </location>
</feature>
<dbReference type="PANTHER" id="PTHR11845">
    <property type="entry name" value="5'-DEOXYNUCLEOTIDASE HDDC2"/>
    <property type="match status" value="1"/>
</dbReference>
<dbReference type="InterPro" id="IPR001849">
    <property type="entry name" value="PH_domain"/>
</dbReference>
<dbReference type="PROSITE" id="PS50115">
    <property type="entry name" value="ARFGAP"/>
    <property type="match status" value="1"/>
</dbReference>
<evidence type="ECO:0000256" key="7">
    <source>
        <dbReference type="ARBA" id="ARBA00011738"/>
    </source>
</evidence>
<evidence type="ECO:0000259" key="15">
    <source>
        <dbReference type="PROSITE" id="PS50115"/>
    </source>
</evidence>
<dbReference type="GO" id="GO:0002953">
    <property type="term" value="F:5'-deoxynucleotidase activity"/>
    <property type="evidence" value="ECO:0007669"/>
    <property type="project" value="UniProtKB-EC"/>
</dbReference>
<dbReference type="AlphaFoldDB" id="A0A9N8YUV7"/>
<dbReference type="InterPro" id="IPR006674">
    <property type="entry name" value="HD_domain"/>
</dbReference>
<comment type="caution">
    <text evidence="16">The sequence shown here is derived from an EMBL/GenBank/DDBJ whole genome shotgun (WGS) entry which is preliminary data.</text>
</comment>
<dbReference type="Gene3D" id="2.30.29.30">
    <property type="entry name" value="Pleckstrin-homology domain (PH domain)/Phosphotyrosine-binding domain (PTB)"/>
    <property type="match status" value="1"/>
</dbReference>
<dbReference type="InterPro" id="IPR038508">
    <property type="entry name" value="ArfGAP_dom_sf"/>
</dbReference>
<organism evidence="16 17">
    <name type="scientific">Dentiscutata erythropus</name>
    <dbReference type="NCBI Taxonomy" id="1348616"/>
    <lineage>
        <taxon>Eukaryota</taxon>
        <taxon>Fungi</taxon>
        <taxon>Fungi incertae sedis</taxon>
        <taxon>Mucoromycota</taxon>
        <taxon>Glomeromycotina</taxon>
        <taxon>Glomeromycetes</taxon>
        <taxon>Diversisporales</taxon>
        <taxon>Gigasporaceae</taxon>
        <taxon>Dentiscutata</taxon>
    </lineage>
</organism>
<dbReference type="SUPFAM" id="SSF50729">
    <property type="entry name" value="PH domain-like"/>
    <property type="match status" value="1"/>
</dbReference>
<dbReference type="EC" id="3.1.3.89" evidence="8"/>
<dbReference type="GO" id="GO:0005737">
    <property type="term" value="C:cytoplasm"/>
    <property type="evidence" value="ECO:0007669"/>
    <property type="project" value="TreeGrafter"/>
</dbReference>
<feature type="region of interest" description="Disordered" evidence="13">
    <location>
        <begin position="701"/>
        <end position="720"/>
    </location>
</feature>
<dbReference type="GO" id="GO:0008270">
    <property type="term" value="F:zinc ion binding"/>
    <property type="evidence" value="ECO:0007669"/>
    <property type="project" value="UniProtKB-KW"/>
</dbReference>
<dbReference type="FunFam" id="2.30.29.30:FF:000286">
    <property type="entry name" value="PH-protein kinase domain containing protein"/>
    <property type="match status" value="1"/>
</dbReference>
<dbReference type="GO" id="GO:0005096">
    <property type="term" value="F:GTPase activator activity"/>
    <property type="evidence" value="ECO:0007669"/>
    <property type="project" value="InterPro"/>
</dbReference>
<keyword evidence="17" id="KW-1185">Reference proteome</keyword>
<feature type="compositionally biased region" description="Low complexity" evidence="13">
    <location>
        <begin position="161"/>
        <end position="179"/>
    </location>
</feature>
<dbReference type="Pfam" id="PF13023">
    <property type="entry name" value="HD_3"/>
    <property type="match status" value="1"/>
</dbReference>
<dbReference type="Pfam" id="PF01412">
    <property type="entry name" value="ArfGap"/>
    <property type="match status" value="1"/>
</dbReference>
<dbReference type="PROSITE" id="PS50003">
    <property type="entry name" value="PH_DOMAIN"/>
    <property type="match status" value="1"/>
</dbReference>
<comment type="cofactor">
    <cofactor evidence="3">
        <name>Co(2+)</name>
        <dbReference type="ChEBI" id="CHEBI:48828"/>
    </cofactor>
</comment>
<comment type="similarity">
    <text evidence="6">Belongs to the HDDC2 family.</text>
</comment>
<dbReference type="SUPFAM" id="SSF57863">
    <property type="entry name" value="ArfGap/RecO-like zinc finger"/>
    <property type="match status" value="1"/>
</dbReference>
<evidence type="ECO:0000313" key="16">
    <source>
        <dbReference type="EMBL" id="CAG8450917.1"/>
    </source>
</evidence>